<dbReference type="InterPro" id="IPR006311">
    <property type="entry name" value="TAT_signal"/>
</dbReference>
<name>A0ABZ0ZMR5_9ACTN</name>
<dbReference type="NCBIfam" id="TIGR04534">
    <property type="entry name" value="ELWxxDGT_rpt"/>
    <property type="match status" value="5"/>
</dbReference>
<feature type="compositionally biased region" description="Basic and acidic residues" evidence="1">
    <location>
        <begin position="11"/>
        <end position="21"/>
    </location>
</feature>
<keyword evidence="3" id="KW-1185">Reference proteome</keyword>
<feature type="region of interest" description="Disordered" evidence="1">
    <location>
        <begin position="1"/>
        <end position="30"/>
    </location>
</feature>
<dbReference type="InterPro" id="IPR030916">
    <property type="entry name" value="ELWxxDGT_rpt"/>
</dbReference>
<sequence length="619" mass="65080">MSRRQRSAQEQTKRARVAREKTLRRRARTRRAATAAAAAVTLAGAGSAAASPAAASTGVPATAALLDCSGATTPGSSPGNLTDVDGTMFFTASDARGTALWRSNGSAGGTVLLKRLESDGYDYDYGSNMVGVDGTLFFTVGGDDDNSELWRSDGTRAGTVLVKRFSAGGGEYGGGGPENLTAVGDTLFFTASDDVHGEELWRSNGTRAGTVLVKDISPGGDSGGYDEYDYGPTNLTAVGETLFFTADDGIRGHEVWRSDGTKAGTVLVKNIRPGSYGSYPGRLTAVGDTLFFRARDGVHGRELWRSDGTAAGTVLVEDIRPGGASADPEGLVGVGDTLFFSTEDGTSGRDLWVSDGTAAGTVLVKDFPSSGDEYEEYGLSEIVAVGDTAFFAADDGSHGLELWSSDGSEAGTVMVKDIRLGDYLSYPASLTPVGDTLLFIARDGVHGQELWRSDGTTAGTSLVEDILPNGASSRPRELTESGGDLFFRADDGLHGDELWRSDGTEAGTSMVVDINKGGAFYVTTRASYNAENGTLRVWAAFEGSGTVGVVPVREGGIRPLEREISGSDTVRLNLHLVLTRAAKRTLRRTGQVEVGARFTFESCGGAVRSITRHYTVKMR</sequence>
<dbReference type="PROSITE" id="PS51318">
    <property type="entry name" value="TAT"/>
    <property type="match status" value="1"/>
</dbReference>
<dbReference type="RefSeq" id="WP_322936943.1">
    <property type="nucleotide sequence ID" value="NZ_CP141059.1"/>
</dbReference>
<evidence type="ECO:0000256" key="1">
    <source>
        <dbReference type="SAM" id="MobiDB-lite"/>
    </source>
</evidence>
<accession>A0ABZ0ZMR5</accession>
<dbReference type="EMBL" id="CP141059">
    <property type="protein sequence ID" value="WQQ25646.1"/>
    <property type="molecule type" value="Genomic_DNA"/>
</dbReference>
<protein>
    <submittedName>
        <fullName evidence="2">ELWxxDGT repeat protein</fullName>
    </submittedName>
</protein>
<dbReference type="Proteomes" id="UP001327225">
    <property type="component" value="Chromosome"/>
</dbReference>
<evidence type="ECO:0000313" key="2">
    <source>
        <dbReference type="EMBL" id="WQQ25646.1"/>
    </source>
</evidence>
<gene>
    <name evidence="2" type="ORF">SHK19_16970</name>
</gene>
<reference evidence="3" key="1">
    <citation type="submission" date="2023-12" db="EMBL/GenBank/DDBJ databases">
        <title>Novel species in genus Nocardioides.</title>
        <authorList>
            <person name="Zhou H."/>
        </authorList>
    </citation>
    <scope>NUCLEOTIDE SEQUENCE [LARGE SCALE GENOMIC DNA]</scope>
    <source>
        <strain evidence="3">HM61</strain>
    </source>
</reference>
<proteinExistence type="predicted"/>
<organism evidence="2 3">
    <name type="scientific">Nocardioides bizhenqiangii</name>
    <dbReference type="NCBI Taxonomy" id="3095076"/>
    <lineage>
        <taxon>Bacteria</taxon>
        <taxon>Bacillati</taxon>
        <taxon>Actinomycetota</taxon>
        <taxon>Actinomycetes</taxon>
        <taxon>Propionibacteriales</taxon>
        <taxon>Nocardioidaceae</taxon>
        <taxon>Nocardioides</taxon>
    </lineage>
</organism>
<evidence type="ECO:0000313" key="3">
    <source>
        <dbReference type="Proteomes" id="UP001327225"/>
    </source>
</evidence>